<keyword evidence="6 8" id="KW-0472">Membrane</keyword>
<dbReference type="InterPro" id="IPR008969">
    <property type="entry name" value="CarboxyPept-like_regulatory"/>
</dbReference>
<evidence type="ECO:0000256" key="5">
    <source>
        <dbReference type="ARBA" id="ARBA00023077"/>
    </source>
</evidence>
<dbReference type="NCBIfam" id="TIGR04056">
    <property type="entry name" value="OMP_RagA_SusC"/>
    <property type="match status" value="1"/>
</dbReference>
<dbReference type="Gene3D" id="2.170.130.10">
    <property type="entry name" value="TonB-dependent receptor, plug domain"/>
    <property type="match status" value="1"/>
</dbReference>
<evidence type="ECO:0000256" key="2">
    <source>
        <dbReference type="ARBA" id="ARBA00022448"/>
    </source>
</evidence>
<comment type="subcellular location">
    <subcellularLocation>
        <location evidence="1 8">Cell outer membrane</location>
        <topology evidence="1 8">Multi-pass membrane protein</topology>
    </subcellularLocation>
</comment>
<keyword evidence="10" id="KW-0732">Signal</keyword>
<evidence type="ECO:0000259" key="11">
    <source>
        <dbReference type="Pfam" id="PF00593"/>
    </source>
</evidence>
<organism evidence="13 14">
    <name type="scientific">Mariniflexile gromovii</name>
    <dbReference type="NCBI Taxonomy" id="362523"/>
    <lineage>
        <taxon>Bacteria</taxon>
        <taxon>Pseudomonadati</taxon>
        <taxon>Bacteroidota</taxon>
        <taxon>Flavobacteriia</taxon>
        <taxon>Flavobacteriales</taxon>
        <taxon>Flavobacteriaceae</taxon>
        <taxon>Mariniflexile</taxon>
    </lineage>
</organism>
<protein>
    <submittedName>
        <fullName evidence="13">TonB-dependent receptor</fullName>
    </submittedName>
</protein>
<comment type="caution">
    <text evidence="13">The sequence shown here is derived from an EMBL/GenBank/DDBJ whole genome shotgun (WGS) entry which is preliminary data.</text>
</comment>
<dbReference type="EMBL" id="JAGJCB010000022">
    <property type="protein sequence ID" value="MBP0905424.1"/>
    <property type="molecule type" value="Genomic_DNA"/>
</dbReference>
<dbReference type="Pfam" id="PF07715">
    <property type="entry name" value="Plug"/>
    <property type="match status" value="1"/>
</dbReference>
<dbReference type="NCBIfam" id="TIGR04057">
    <property type="entry name" value="SusC_RagA_signa"/>
    <property type="match status" value="1"/>
</dbReference>
<feature type="chain" id="PRO_5046659983" evidence="10">
    <location>
        <begin position="19"/>
        <end position="1050"/>
    </location>
</feature>
<feature type="signal peptide" evidence="10">
    <location>
        <begin position="1"/>
        <end position="18"/>
    </location>
</feature>
<dbReference type="InterPro" id="IPR000531">
    <property type="entry name" value="Beta-barrel_TonB"/>
</dbReference>
<dbReference type="Proteomes" id="UP000670776">
    <property type="component" value="Unassembled WGS sequence"/>
</dbReference>
<dbReference type="InterPro" id="IPR036942">
    <property type="entry name" value="Beta-barrel_TonB_sf"/>
</dbReference>
<dbReference type="PROSITE" id="PS52016">
    <property type="entry name" value="TONB_DEPENDENT_REC_3"/>
    <property type="match status" value="1"/>
</dbReference>
<dbReference type="InterPro" id="IPR037066">
    <property type="entry name" value="Plug_dom_sf"/>
</dbReference>
<feature type="domain" description="TonB-dependent receptor-like beta-barrel" evidence="11">
    <location>
        <begin position="451"/>
        <end position="776"/>
    </location>
</feature>
<keyword evidence="4 8" id="KW-0812">Transmembrane</keyword>
<evidence type="ECO:0000256" key="4">
    <source>
        <dbReference type="ARBA" id="ARBA00022692"/>
    </source>
</evidence>
<evidence type="ECO:0000313" key="14">
    <source>
        <dbReference type="Proteomes" id="UP000670776"/>
    </source>
</evidence>
<evidence type="ECO:0000256" key="10">
    <source>
        <dbReference type="SAM" id="SignalP"/>
    </source>
</evidence>
<feature type="domain" description="TonB-dependent receptor plug" evidence="12">
    <location>
        <begin position="111"/>
        <end position="234"/>
    </location>
</feature>
<evidence type="ECO:0000259" key="12">
    <source>
        <dbReference type="Pfam" id="PF07715"/>
    </source>
</evidence>
<keyword evidence="3 8" id="KW-1134">Transmembrane beta strand</keyword>
<sequence length="1050" mass="114715">MKKLLIIFLVMLTFQAFSQEKSVSGSITDEEGQPLLGATVLIKGEAKGAVADFDGNYTLKAKPGNILVFSFIGSETKEITVGNQTTINVSLAKSNTTLDEVVVVGYGSVMKSDLTGSVSSVKGEDLTKAGTVSLDQALAGRAPGVLVTQNSGEPGSGASIRVRAISSLNGSEPLYVIDGIPMDNTSASGLGDQDVESSSSSPLAMINPADIQSIEILKDASSTAIYGSRGANGVILITTKSGEIGKGVISIEQEYGITEVLNYIDVLKSNEFYILNREAFTNVGNDLTDEAQVRLDSANAGLLPNSNWQRTITRIGTTSNTNLSFSGGNKDLRYLISSNYLNAKGIVEDTDYKRASTRVNLNANISEKFTVGTSINYSHVTSNQSAISTGVNNLRGASSAFSRALRSFPTTGLLADDEDEGIELWTPLTALKGNKYNNLLTQMIGNIYAEYYFTKALSFKTAFSYQNRNTAQRYYQLDIFPNNVAEGGRAKTGDSRFTGSTVTNTLNFRKVLGRGTNINAVLGQSIESSESEGIFVSNYGFSNDLLTYYDPGSATFYDPDRVTYSKTTLASFFGRINLTLNRKYLFTVTGRYDGASKFAANNKWAFFPAAAFAYKLSEENFMKDSDFINEMKLRVSYGTSGNQAIQPYQSLDQYASGLTPFNEASTTIYFASQLPNDNLTWETTTQLDLGLDLGFLKNKFRATFEYYEKITDDLLFTGNRIPVQSGFTTFTENFGSLETNGFEASVNANIINKPEFSWTLNANAATGKTIVRNMASDYLFSGWNPGFISGGTQRLIIGEEIGTFYGYKRTGIAQFDDFVEFQGLTDQERIDIYNANPNATYTFVDGHDRGYPTTDQSHRPGEQLYEDVTPDGVITADDRTIIGQAQADITFGINNSFKIGDLDLSIFIDSQLGRDMAVIQNTGLLNFTGRQGLSVTQNRWTPENPSNVWPRVDQNNGANLLFSDRYIEDASFVRLQNVTIGYNLPKEITDKLNLSALRIYASGTNLHIWSDYTGYSPDVSLRGSSTTNLGHDNAGYPAGRVIRMGVNLKF</sequence>
<dbReference type="InterPro" id="IPR023996">
    <property type="entry name" value="TonB-dep_OMP_SusC/RagA"/>
</dbReference>
<dbReference type="Gene3D" id="2.40.170.20">
    <property type="entry name" value="TonB-dependent receptor, beta-barrel domain"/>
    <property type="match status" value="1"/>
</dbReference>
<dbReference type="Pfam" id="PF00593">
    <property type="entry name" value="TonB_dep_Rec_b-barrel"/>
    <property type="match status" value="1"/>
</dbReference>
<evidence type="ECO:0000256" key="3">
    <source>
        <dbReference type="ARBA" id="ARBA00022452"/>
    </source>
</evidence>
<dbReference type="InterPro" id="IPR012910">
    <property type="entry name" value="Plug_dom"/>
</dbReference>
<dbReference type="SUPFAM" id="SSF49464">
    <property type="entry name" value="Carboxypeptidase regulatory domain-like"/>
    <property type="match status" value="1"/>
</dbReference>
<evidence type="ECO:0000256" key="6">
    <source>
        <dbReference type="ARBA" id="ARBA00023136"/>
    </source>
</evidence>
<evidence type="ECO:0000256" key="1">
    <source>
        <dbReference type="ARBA" id="ARBA00004571"/>
    </source>
</evidence>
<dbReference type="Pfam" id="PF13715">
    <property type="entry name" value="CarbopepD_reg_2"/>
    <property type="match status" value="1"/>
</dbReference>
<keyword evidence="14" id="KW-1185">Reference proteome</keyword>
<dbReference type="InterPro" id="IPR023997">
    <property type="entry name" value="TonB-dep_OMP_SusC/RagA_CS"/>
</dbReference>
<keyword evidence="7 8" id="KW-0998">Cell outer membrane</keyword>
<name>A0ABS4BXX1_9FLAO</name>
<gene>
    <name evidence="13" type="ORF">J8H85_16440</name>
</gene>
<evidence type="ECO:0000256" key="7">
    <source>
        <dbReference type="ARBA" id="ARBA00023237"/>
    </source>
</evidence>
<dbReference type="SUPFAM" id="SSF56935">
    <property type="entry name" value="Porins"/>
    <property type="match status" value="1"/>
</dbReference>
<keyword evidence="5 9" id="KW-0798">TonB box</keyword>
<dbReference type="Gene3D" id="2.60.40.1120">
    <property type="entry name" value="Carboxypeptidase-like, regulatory domain"/>
    <property type="match status" value="1"/>
</dbReference>
<proteinExistence type="inferred from homology"/>
<evidence type="ECO:0000256" key="9">
    <source>
        <dbReference type="RuleBase" id="RU003357"/>
    </source>
</evidence>
<comment type="similarity">
    <text evidence="8 9">Belongs to the TonB-dependent receptor family.</text>
</comment>
<dbReference type="RefSeq" id="WP_209656437.1">
    <property type="nucleotide sequence ID" value="NZ_JAGJCB010000022.1"/>
</dbReference>
<evidence type="ECO:0000313" key="13">
    <source>
        <dbReference type="EMBL" id="MBP0905424.1"/>
    </source>
</evidence>
<evidence type="ECO:0000256" key="8">
    <source>
        <dbReference type="PROSITE-ProRule" id="PRU01360"/>
    </source>
</evidence>
<keyword evidence="13" id="KW-0675">Receptor</keyword>
<keyword evidence="2 8" id="KW-0813">Transport</keyword>
<reference evidence="13 14" key="1">
    <citation type="submission" date="2021-04" db="EMBL/GenBank/DDBJ databases">
        <title>Mariniflexile gromovii gen. nov., sp. nov., a gliding bacterium isolated from the sea urchin Strongylocentrotus intermedius.</title>
        <authorList>
            <person name="Ko S."/>
            <person name="Le V."/>
            <person name="Ahn C.-Y."/>
            <person name="Oh H.-M."/>
        </authorList>
    </citation>
    <scope>NUCLEOTIDE SEQUENCE [LARGE SCALE GENOMIC DNA]</scope>
    <source>
        <strain evidence="13 14">KCTC 12570</strain>
    </source>
</reference>
<accession>A0ABS4BXX1</accession>
<dbReference type="InterPro" id="IPR039426">
    <property type="entry name" value="TonB-dep_rcpt-like"/>
</dbReference>